<dbReference type="PROSITE" id="PS50181">
    <property type="entry name" value="FBOX"/>
    <property type="match status" value="1"/>
</dbReference>
<dbReference type="Gene3D" id="1.20.1280.50">
    <property type="match status" value="1"/>
</dbReference>
<dbReference type="Gene3D" id="3.80.10.10">
    <property type="entry name" value="Ribonuclease Inhibitor"/>
    <property type="match status" value="1"/>
</dbReference>
<dbReference type="PANTHER" id="PTHR31900:SF34">
    <property type="entry name" value="EMB|CAB62440.1-RELATED"/>
    <property type="match status" value="1"/>
</dbReference>
<dbReference type="CDD" id="cd22160">
    <property type="entry name" value="F-box_AtFBL13-like"/>
    <property type="match status" value="1"/>
</dbReference>
<dbReference type="InterPro" id="IPR001810">
    <property type="entry name" value="F-box_dom"/>
</dbReference>
<dbReference type="STRING" id="3760.A0A251PMJ3"/>
<dbReference type="PANTHER" id="PTHR31900">
    <property type="entry name" value="F-BOX/RNI SUPERFAMILY PROTEIN-RELATED"/>
    <property type="match status" value="1"/>
</dbReference>
<gene>
    <name evidence="3" type="ORF">PRUPE_4G183700</name>
</gene>
<dbReference type="InterPro" id="IPR053781">
    <property type="entry name" value="F-box_AtFBL13-like"/>
</dbReference>
<dbReference type="Pfam" id="PF08387">
    <property type="entry name" value="FBD"/>
    <property type="match status" value="1"/>
</dbReference>
<evidence type="ECO:0000313" key="4">
    <source>
        <dbReference type="Proteomes" id="UP000006882"/>
    </source>
</evidence>
<dbReference type="InterPro" id="IPR050232">
    <property type="entry name" value="FBL13/AtMIF1-like"/>
</dbReference>
<evidence type="ECO:0000256" key="1">
    <source>
        <dbReference type="SAM" id="MobiDB-lite"/>
    </source>
</evidence>
<accession>A0A251PMJ3</accession>
<sequence length="502" mass="57623">MIRQRNPRTQISSPRLTKKAKQEEEEDMIANLPDDVLSHILSLLPTKHAVATTVLSKKWTNLWTSASFFKLDLDDRLLLRPKSLTSMPNHASLFANFVNHVLGLINLPCVQKITFFCSDSYDSNLINSWLLVACTSNVVEVDIRIPYTQNPIELPQSLYASRSLRVLKLNANIRLDFPPDCVCFPSLKVLWITVYNQDGITFTQKLFHICFVLEDLFMESDILNKEREVVFTVKSNTLKRLKIECLVHSFDIEYIFVVDCPNLEHLDLYDDFLAKYKIATDLKVLDDAKICIGLPSADYGAFELYFEVKHSNRAFELLEALSNVKSLSLSGCTTGAVSYSYETVEHTDSDENEDGIALRIRLRNFMLKFPFLGRLELGFRTSESWTILTLLLHSSPNLQHLILRKELNGYSVGYKRFSYGMPKGSVPECLLCHLKEMEIWGFEGVKYDLPMVEFFLGNALVLQKMKIYVQELSSDEEIMLSEHVLEIPKVSDACQVEIKYEY</sequence>
<feature type="domain" description="F-box" evidence="2">
    <location>
        <begin position="26"/>
        <end position="72"/>
    </location>
</feature>
<protein>
    <recommendedName>
        <fullName evidence="2">F-box domain-containing protein</fullName>
    </recommendedName>
</protein>
<dbReference type="SUPFAM" id="SSF81383">
    <property type="entry name" value="F-box domain"/>
    <property type="match status" value="1"/>
</dbReference>
<dbReference type="SUPFAM" id="SSF52047">
    <property type="entry name" value="RNI-like"/>
    <property type="match status" value="1"/>
</dbReference>
<organism evidence="3 4">
    <name type="scientific">Prunus persica</name>
    <name type="common">Peach</name>
    <name type="synonym">Amygdalus persica</name>
    <dbReference type="NCBI Taxonomy" id="3760"/>
    <lineage>
        <taxon>Eukaryota</taxon>
        <taxon>Viridiplantae</taxon>
        <taxon>Streptophyta</taxon>
        <taxon>Embryophyta</taxon>
        <taxon>Tracheophyta</taxon>
        <taxon>Spermatophyta</taxon>
        <taxon>Magnoliopsida</taxon>
        <taxon>eudicotyledons</taxon>
        <taxon>Gunneridae</taxon>
        <taxon>Pentapetalae</taxon>
        <taxon>rosids</taxon>
        <taxon>fabids</taxon>
        <taxon>Rosales</taxon>
        <taxon>Rosaceae</taxon>
        <taxon>Amygdaloideae</taxon>
        <taxon>Amygdaleae</taxon>
        <taxon>Prunus</taxon>
    </lineage>
</organism>
<dbReference type="Pfam" id="PF24758">
    <property type="entry name" value="LRR_At5g56370"/>
    <property type="match status" value="1"/>
</dbReference>
<keyword evidence="4" id="KW-1185">Reference proteome</keyword>
<dbReference type="EMBL" id="CM007654">
    <property type="protein sequence ID" value="ONI12788.1"/>
    <property type="molecule type" value="Genomic_DNA"/>
</dbReference>
<dbReference type="InterPro" id="IPR036047">
    <property type="entry name" value="F-box-like_dom_sf"/>
</dbReference>
<dbReference type="Proteomes" id="UP000006882">
    <property type="component" value="Chromosome G4"/>
</dbReference>
<feature type="region of interest" description="Disordered" evidence="1">
    <location>
        <begin position="1"/>
        <end position="20"/>
    </location>
</feature>
<proteinExistence type="predicted"/>
<dbReference type="InterPro" id="IPR032675">
    <property type="entry name" value="LRR_dom_sf"/>
</dbReference>
<name>A0A251PMJ3_PRUPE</name>
<dbReference type="SMART" id="SM00256">
    <property type="entry name" value="FBOX"/>
    <property type="match status" value="1"/>
</dbReference>
<dbReference type="OrthoDB" id="1298252at2759"/>
<dbReference type="AlphaFoldDB" id="A0A251PMJ3"/>
<dbReference type="eggNOG" id="ENOG502RYTW">
    <property type="taxonomic scope" value="Eukaryota"/>
</dbReference>
<dbReference type="Gramene" id="ONI12788">
    <property type="protein sequence ID" value="ONI12788"/>
    <property type="gene ID" value="PRUPE_4G183700"/>
</dbReference>
<dbReference type="Pfam" id="PF00646">
    <property type="entry name" value="F-box"/>
    <property type="match status" value="1"/>
</dbReference>
<evidence type="ECO:0000313" key="3">
    <source>
        <dbReference type="EMBL" id="ONI12788.1"/>
    </source>
</evidence>
<dbReference type="SMART" id="SM00579">
    <property type="entry name" value="FBD"/>
    <property type="match status" value="1"/>
</dbReference>
<dbReference type="InterPro" id="IPR055411">
    <property type="entry name" value="LRR_FXL15/At3g58940/PEG3-like"/>
</dbReference>
<reference evidence="3 4" key="1">
    <citation type="journal article" date="2013" name="Nat. Genet.">
        <title>The high-quality draft genome of peach (Prunus persica) identifies unique patterns of genetic diversity, domestication and genome evolution.</title>
        <authorList>
            <consortium name="International Peach Genome Initiative"/>
            <person name="Verde I."/>
            <person name="Abbott A.G."/>
            <person name="Scalabrin S."/>
            <person name="Jung S."/>
            <person name="Shu S."/>
            <person name="Marroni F."/>
            <person name="Zhebentyayeva T."/>
            <person name="Dettori M.T."/>
            <person name="Grimwood J."/>
            <person name="Cattonaro F."/>
            <person name="Zuccolo A."/>
            <person name="Rossini L."/>
            <person name="Jenkins J."/>
            <person name="Vendramin E."/>
            <person name="Meisel L.A."/>
            <person name="Decroocq V."/>
            <person name="Sosinski B."/>
            <person name="Prochnik S."/>
            <person name="Mitros T."/>
            <person name="Policriti A."/>
            <person name="Cipriani G."/>
            <person name="Dondini L."/>
            <person name="Ficklin S."/>
            <person name="Goodstein D.M."/>
            <person name="Xuan P."/>
            <person name="Del Fabbro C."/>
            <person name="Aramini V."/>
            <person name="Copetti D."/>
            <person name="Gonzalez S."/>
            <person name="Horner D.S."/>
            <person name="Falchi R."/>
            <person name="Lucas S."/>
            <person name="Mica E."/>
            <person name="Maldonado J."/>
            <person name="Lazzari B."/>
            <person name="Bielenberg D."/>
            <person name="Pirona R."/>
            <person name="Miculan M."/>
            <person name="Barakat A."/>
            <person name="Testolin R."/>
            <person name="Stella A."/>
            <person name="Tartarini S."/>
            <person name="Tonutti P."/>
            <person name="Arus P."/>
            <person name="Orellana A."/>
            <person name="Wells C."/>
            <person name="Main D."/>
            <person name="Vizzotto G."/>
            <person name="Silva H."/>
            <person name="Salamini F."/>
            <person name="Schmutz J."/>
            <person name="Morgante M."/>
            <person name="Rokhsar D.S."/>
        </authorList>
    </citation>
    <scope>NUCLEOTIDE SEQUENCE [LARGE SCALE GENOMIC DNA]</scope>
    <source>
        <strain evidence="4">cv. Nemared</strain>
    </source>
</reference>
<evidence type="ECO:0000259" key="2">
    <source>
        <dbReference type="PROSITE" id="PS50181"/>
    </source>
</evidence>
<dbReference type="InterPro" id="IPR006566">
    <property type="entry name" value="FBD"/>
</dbReference>